<dbReference type="PATRIC" id="fig|1246626.3.peg.138"/>
<evidence type="ECO:0000256" key="2">
    <source>
        <dbReference type="SAM" id="Phobius"/>
    </source>
</evidence>
<dbReference type="InterPro" id="IPR045946">
    <property type="entry name" value="DUF6366"/>
</dbReference>
<reference evidence="3 4" key="1">
    <citation type="journal article" date="2014" name="Gene">
        <title>A comparative genomic analysis of the alkalitolerant soil bacterium Bacillus lehensis G1.</title>
        <authorList>
            <person name="Noor Y.M."/>
            <person name="Samsulrizal N.H."/>
            <person name="Jema'on N.A."/>
            <person name="Low K.O."/>
            <person name="Ramli A.N."/>
            <person name="Alias N.I."/>
            <person name="Damis S.I."/>
            <person name="Fuzi S.F."/>
            <person name="Isa M.N."/>
            <person name="Murad A.M."/>
            <person name="Raih M.F."/>
            <person name="Bakar F.D."/>
            <person name="Najimudin N."/>
            <person name="Mahadi N.M."/>
            <person name="Illias R.M."/>
        </authorList>
    </citation>
    <scope>NUCLEOTIDE SEQUENCE [LARGE SCALE GENOMIC DNA]</scope>
    <source>
        <strain evidence="3 4">G1</strain>
    </source>
</reference>
<feature type="compositionally biased region" description="Basic and acidic residues" evidence="1">
    <location>
        <begin position="1"/>
        <end position="22"/>
    </location>
</feature>
<dbReference type="Pfam" id="PF19893">
    <property type="entry name" value="DUF6366"/>
    <property type="match status" value="1"/>
</dbReference>
<sequence>MSDRNPGPEERREWLRQEERKRNPLGNMNDAHNGGGLTDLIGMLGWKTTGIVFSIVIVILLGLLFI</sequence>
<keyword evidence="2" id="KW-1133">Transmembrane helix</keyword>
<name>A0A060LWU4_9BACI</name>
<evidence type="ECO:0000256" key="1">
    <source>
        <dbReference type="SAM" id="MobiDB-lite"/>
    </source>
</evidence>
<dbReference type="STRING" id="1246626.BleG1_0155"/>
<proteinExistence type="predicted"/>
<feature type="region of interest" description="Disordered" evidence="1">
    <location>
        <begin position="1"/>
        <end position="31"/>
    </location>
</feature>
<dbReference type="EMBL" id="CP003923">
    <property type="protein sequence ID" value="AIC92763.1"/>
    <property type="molecule type" value="Genomic_DNA"/>
</dbReference>
<protein>
    <recommendedName>
        <fullName evidence="5">Phage capsid protein</fullName>
    </recommendedName>
</protein>
<dbReference type="Proteomes" id="UP000027142">
    <property type="component" value="Chromosome"/>
</dbReference>
<evidence type="ECO:0000313" key="3">
    <source>
        <dbReference type="EMBL" id="AIC92763.1"/>
    </source>
</evidence>
<dbReference type="AlphaFoldDB" id="A0A060LWU4"/>
<evidence type="ECO:0008006" key="5">
    <source>
        <dbReference type="Google" id="ProtNLM"/>
    </source>
</evidence>
<feature type="transmembrane region" description="Helical" evidence="2">
    <location>
        <begin position="44"/>
        <end position="65"/>
    </location>
</feature>
<keyword evidence="4" id="KW-1185">Reference proteome</keyword>
<gene>
    <name evidence="3" type="ORF">BleG1_0155</name>
</gene>
<dbReference type="HOGENOM" id="CLU_186814_0_0_9"/>
<organism evidence="3 4">
    <name type="scientific">Shouchella lehensis G1</name>
    <dbReference type="NCBI Taxonomy" id="1246626"/>
    <lineage>
        <taxon>Bacteria</taxon>
        <taxon>Bacillati</taxon>
        <taxon>Bacillota</taxon>
        <taxon>Bacilli</taxon>
        <taxon>Bacillales</taxon>
        <taxon>Bacillaceae</taxon>
        <taxon>Shouchella</taxon>
    </lineage>
</organism>
<dbReference type="KEGG" id="ble:BleG1_0155"/>
<keyword evidence="2" id="KW-0472">Membrane</keyword>
<evidence type="ECO:0000313" key="4">
    <source>
        <dbReference type="Proteomes" id="UP000027142"/>
    </source>
</evidence>
<keyword evidence="2" id="KW-0812">Transmembrane</keyword>
<dbReference type="RefSeq" id="WP_038475997.1">
    <property type="nucleotide sequence ID" value="NZ_CP003923.1"/>
</dbReference>
<accession>A0A060LWU4</accession>